<dbReference type="PROSITE" id="PS51257">
    <property type="entry name" value="PROKAR_LIPOPROTEIN"/>
    <property type="match status" value="1"/>
</dbReference>
<feature type="domain" description="AB hydrolase-1" evidence="3">
    <location>
        <begin position="64"/>
        <end position="328"/>
    </location>
</feature>
<evidence type="ECO:0000313" key="5">
    <source>
        <dbReference type="Proteomes" id="UP000280434"/>
    </source>
</evidence>
<evidence type="ECO:0000259" key="3">
    <source>
        <dbReference type="Pfam" id="PF00561"/>
    </source>
</evidence>
<accession>A0A494XE73</accession>
<dbReference type="PANTHER" id="PTHR43798:SF31">
    <property type="entry name" value="AB HYDROLASE SUPERFAMILY PROTEIN YCLE"/>
    <property type="match status" value="1"/>
</dbReference>
<keyword evidence="1 4" id="KW-0378">Hydrolase</keyword>
<dbReference type="AlphaFoldDB" id="A0A494XE73"/>
<dbReference type="GO" id="GO:0016020">
    <property type="term" value="C:membrane"/>
    <property type="evidence" value="ECO:0007669"/>
    <property type="project" value="TreeGrafter"/>
</dbReference>
<reference evidence="4 5" key="1">
    <citation type="submission" date="2018-10" db="EMBL/GenBank/DDBJ databases">
        <title>Paraburkholderia sp. 7MK8-2, isolated from soil.</title>
        <authorList>
            <person name="Gao Z.-H."/>
            <person name="Qiu L.-H."/>
        </authorList>
    </citation>
    <scope>NUCLEOTIDE SEQUENCE [LARGE SCALE GENOMIC DNA]</scope>
    <source>
        <strain evidence="4 5">7MK8-2</strain>
    </source>
</reference>
<dbReference type="SUPFAM" id="SSF53474">
    <property type="entry name" value="alpha/beta-Hydrolases"/>
    <property type="match status" value="1"/>
</dbReference>
<dbReference type="InterPro" id="IPR029058">
    <property type="entry name" value="AB_hydrolase_fold"/>
</dbReference>
<feature type="chain" id="PRO_5019710682" evidence="2">
    <location>
        <begin position="20"/>
        <end position="346"/>
    </location>
</feature>
<evidence type="ECO:0000256" key="2">
    <source>
        <dbReference type="SAM" id="SignalP"/>
    </source>
</evidence>
<dbReference type="RefSeq" id="WP_121279276.1">
    <property type="nucleotide sequence ID" value="NZ_RBZV01000007.1"/>
</dbReference>
<dbReference type="Pfam" id="PF00561">
    <property type="entry name" value="Abhydrolase_1"/>
    <property type="match status" value="1"/>
</dbReference>
<name>A0A494XE73_9BURK</name>
<dbReference type="EMBL" id="RBZV01000007">
    <property type="protein sequence ID" value="RKP46439.1"/>
    <property type="molecule type" value="Genomic_DNA"/>
</dbReference>
<dbReference type="InterPro" id="IPR000073">
    <property type="entry name" value="AB_hydrolase_1"/>
</dbReference>
<protein>
    <submittedName>
        <fullName evidence="4">Alpha/beta fold hydrolase</fullName>
    </submittedName>
</protein>
<dbReference type="PANTHER" id="PTHR43798">
    <property type="entry name" value="MONOACYLGLYCEROL LIPASE"/>
    <property type="match status" value="1"/>
</dbReference>
<sequence length="346" mass="38411">MRSIYFFTLAFAAALAACAAHPSADAPPKLAVESYMIPSQTPGIQLYIRNKHPEGLTRFSPSRTLLYIHGTTQAGETTFDLPLEQSSWMDTIARHGFDVYLVDLRGYGRSSRPPEMNRPPSENRPIVAADVALKDVEAAVDHILARRGLPRLDLMGWSWGATLVGAYTATHNGKVNRLVLYAPQWTRDATAAGRQAALGAYQAWTPAQARDRLQAGAPEDRRDELFPPASFELWSAAALSTDPDGAQQHPPVVRTPNGAFEDIVDYWMAGKPLWDPSAVTVPTLVVRGEWDAVTRVGETQAVFDRLRNAPSRRMIEIGGGSHMIFIEKNRKEFFREVQWFLDESNP</sequence>
<dbReference type="OrthoDB" id="9780134at2"/>
<keyword evidence="2" id="KW-0732">Signal</keyword>
<gene>
    <name evidence="4" type="ORF">D7S89_17585</name>
</gene>
<dbReference type="GO" id="GO:0016787">
    <property type="term" value="F:hydrolase activity"/>
    <property type="evidence" value="ECO:0007669"/>
    <property type="project" value="UniProtKB-KW"/>
</dbReference>
<dbReference type="Proteomes" id="UP000280434">
    <property type="component" value="Unassembled WGS sequence"/>
</dbReference>
<feature type="signal peptide" evidence="2">
    <location>
        <begin position="1"/>
        <end position="19"/>
    </location>
</feature>
<dbReference type="InterPro" id="IPR050266">
    <property type="entry name" value="AB_hydrolase_sf"/>
</dbReference>
<dbReference type="Gene3D" id="3.40.50.1820">
    <property type="entry name" value="alpha/beta hydrolase"/>
    <property type="match status" value="1"/>
</dbReference>
<keyword evidence="5" id="KW-1185">Reference proteome</keyword>
<evidence type="ECO:0000313" key="4">
    <source>
        <dbReference type="EMBL" id="RKP46439.1"/>
    </source>
</evidence>
<evidence type="ECO:0000256" key="1">
    <source>
        <dbReference type="ARBA" id="ARBA00022801"/>
    </source>
</evidence>
<comment type="caution">
    <text evidence="4">The sequence shown here is derived from an EMBL/GenBank/DDBJ whole genome shotgun (WGS) entry which is preliminary data.</text>
</comment>
<organism evidence="4 5">
    <name type="scientific">Trinickia fusca</name>
    <dbReference type="NCBI Taxonomy" id="2419777"/>
    <lineage>
        <taxon>Bacteria</taxon>
        <taxon>Pseudomonadati</taxon>
        <taxon>Pseudomonadota</taxon>
        <taxon>Betaproteobacteria</taxon>
        <taxon>Burkholderiales</taxon>
        <taxon>Burkholderiaceae</taxon>
        <taxon>Trinickia</taxon>
    </lineage>
</organism>
<proteinExistence type="predicted"/>